<evidence type="ECO:0000313" key="1">
    <source>
        <dbReference type="EMBL" id="KAH3676820.1"/>
    </source>
</evidence>
<dbReference type="EMBL" id="JAEUBD010000146">
    <property type="protein sequence ID" value="KAH3676820.1"/>
    <property type="molecule type" value="Genomic_DNA"/>
</dbReference>
<comment type="caution">
    <text evidence="1">The sequence shown here is derived from an EMBL/GenBank/DDBJ whole genome shotgun (WGS) entry which is preliminary data.</text>
</comment>
<gene>
    <name evidence="1" type="ORF">OGATHE_001310</name>
</gene>
<organism evidence="1 2">
    <name type="scientific">Ogataea polymorpha</name>
    <dbReference type="NCBI Taxonomy" id="460523"/>
    <lineage>
        <taxon>Eukaryota</taxon>
        <taxon>Fungi</taxon>
        <taxon>Dikarya</taxon>
        <taxon>Ascomycota</taxon>
        <taxon>Saccharomycotina</taxon>
        <taxon>Pichiomycetes</taxon>
        <taxon>Pichiales</taxon>
        <taxon>Pichiaceae</taxon>
        <taxon>Ogataea</taxon>
    </lineage>
</organism>
<protein>
    <submittedName>
        <fullName evidence="1">Uncharacterized protein</fullName>
    </submittedName>
</protein>
<keyword evidence="2" id="KW-1185">Reference proteome</keyword>
<sequence length="118" mass="12450">MCDEATVPSALMGVICWSAYSCRTMITALVAESATELSADRLSERSSWKTVSGIARRNSSDRTHLYTLPQCLSHVLVSSEIIVTCVSIFSPKLPATATAAGAYGAVCLSEASSPEESS</sequence>
<proteinExistence type="predicted"/>
<accession>A0A9P8TFL8</accession>
<dbReference type="Proteomes" id="UP000788993">
    <property type="component" value="Unassembled WGS sequence"/>
</dbReference>
<reference evidence="1" key="1">
    <citation type="journal article" date="2021" name="Open Biol.">
        <title>Shared evolutionary footprints suggest mitochondrial oxidative damage underlies multiple complex I losses in fungi.</title>
        <authorList>
            <person name="Schikora-Tamarit M.A."/>
            <person name="Marcet-Houben M."/>
            <person name="Nosek J."/>
            <person name="Gabaldon T."/>
        </authorList>
    </citation>
    <scope>NUCLEOTIDE SEQUENCE</scope>
    <source>
        <strain evidence="1">NCAIM Y.01608</strain>
    </source>
</reference>
<reference evidence="1" key="2">
    <citation type="submission" date="2021-01" db="EMBL/GenBank/DDBJ databases">
        <authorList>
            <person name="Schikora-Tamarit M.A."/>
        </authorList>
    </citation>
    <scope>NUCLEOTIDE SEQUENCE</scope>
    <source>
        <strain evidence="1">NCAIM Y.01608</strain>
    </source>
</reference>
<evidence type="ECO:0000313" key="2">
    <source>
        <dbReference type="Proteomes" id="UP000788993"/>
    </source>
</evidence>
<dbReference type="AlphaFoldDB" id="A0A9P8TFL8"/>
<name>A0A9P8TFL8_9ASCO</name>